<feature type="domain" description="ATPase AAA-type core" evidence="1">
    <location>
        <begin position="53"/>
        <end position="363"/>
    </location>
</feature>
<dbReference type="SUPFAM" id="SSF52540">
    <property type="entry name" value="P-loop containing nucleoside triphosphate hydrolases"/>
    <property type="match status" value="1"/>
</dbReference>
<sequence length="422" mass="47611">MIISFSIGNFRSFREVQTFNLAATNKKPRYSFQNDSVVPIVGGISGLKVKVAYGANGSGKSNLLMGLATFVTICKKSISEKKILKKVVPFLLDGESQDKPTFFELEFDHEEVVYRYGFEVDQEKFHSEWLFARSGAEENMYFEREGNDVIFNDEVFPEGEKINQSLNPKIDALDKDDLFLSLGVIRKSNVLTSVMAGISKITVVGGVIDEHIRDLAQDALKDPQARKLTLKFLRQIGIKVDSIIHPEHEDDQELLKEAKADIGELGESKIIFAHAYFNKKSKQKEFYGWPVKEMESAGTQRLVLLAPFIISAILKGEVLVIDEFEARLHTTLSRAIIEMFIEPDSNPNHAQLIVATHDTNLLSSNLLRRDQVAFVQRNEEGASEIFSLSDIKYVRNDASHEKDYLSGLYEAVPNIERLIVSE</sequence>
<dbReference type="InterPro" id="IPR027417">
    <property type="entry name" value="P-loop_NTPase"/>
</dbReference>
<keyword evidence="2" id="KW-0547">Nucleotide-binding</keyword>
<dbReference type="EMBL" id="JACSIT010000078">
    <property type="protein sequence ID" value="MBC6993790.1"/>
    <property type="molecule type" value="Genomic_DNA"/>
</dbReference>
<protein>
    <submittedName>
        <fullName evidence="2">ATP-binding protein</fullName>
    </submittedName>
</protein>
<keyword evidence="2" id="KW-0067">ATP-binding</keyword>
<evidence type="ECO:0000313" key="2">
    <source>
        <dbReference type="EMBL" id="MBC6993790.1"/>
    </source>
</evidence>
<dbReference type="InterPro" id="IPR003959">
    <property type="entry name" value="ATPase_AAA_core"/>
</dbReference>
<keyword evidence="3" id="KW-1185">Reference proteome</keyword>
<reference evidence="2" key="1">
    <citation type="submission" date="2020-08" db="EMBL/GenBank/DDBJ databases">
        <title>Lewinella bacteria from marine environments.</title>
        <authorList>
            <person name="Zhong Y."/>
        </authorList>
    </citation>
    <scope>NUCLEOTIDE SEQUENCE</scope>
    <source>
        <strain evidence="2">KCTC 42187</strain>
    </source>
</reference>
<dbReference type="AlphaFoldDB" id="A0A923T6U7"/>
<proteinExistence type="predicted"/>
<accession>A0A923T6U7</accession>
<dbReference type="Pfam" id="PF13304">
    <property type="entry name" value="AAA_21"/>
    <property type="match status" value="1"/>
</dbReference>
<dbReference type="Gene3D" id="3.40.50.300">
    <property type="entry name" value="P-loop containing nucleotide triphosphate hydrolases"/>
    <property type="match status" value="1"/>
</dbReference>
<evidence type="ECO:0000313" key="3">
    <source>
        <dbReference type="Proteomes" id="UP000650081"/>
    </source>
</evidence>
<dbReference type="PANTHER" id="PTHR40396:SF1">
    <property type="entry name" value="ATPASE AAA-TYPE CORE DOMAIN-CONTAINING PROTEIN"/>
    <property type="match status" value="1"/>
</dbReference>
<dbReference type="RefSeq" id="WP_187465889.1">
    <property type="nucleotide sequence ID" value="NZ_JACSIT010000078.1"/>
</dbReference>
<comment type="caution">
    <text evidence="2">The sequence shown here is derived from an EMBL/GenBank/DDBJ whole genome shotgun (WGS) entry which is preliminary data.</text>
</comment>
<organism evidence="2 3">
    <name type="scientific">Neolewinella lacunae</name>
    <dbReference type="NCBI Taxonomy" id="1517758"/>
    <lineage>
        <taxon>Bacteria</taxon>
        <taxon>Pseudomonadati</taxon>
        <taxon>Bacteroidota</taxon>
        <taxon>Saprospiria</taxon>
        <taxon>Saprospirales</taxon>
        <taxon>Lewinellaceae</taxon>
        <taxon>Neolewinella</taxon>
    </lineage>
</organism>
<evidence type="ECO:0000259" key="1">
    <source>
        <dbReference type="Pfam" id="PF13304"/>
    </source>
</evidence>
<gene>
    <name evidence="2" type="ORF">H9S92_06440</name>
</gene>
<dbReference type="GO" id="GO:0016887">
    <property type="term" value="F:ATP hydrolysis activity"/>
    <property type="evidence" value="ECO:0007669"/>
    <property type="project" value="InterPro"/>
</dbReference>
<dbReference type="Proteomes" id="UP000650081">
    <property type="component" value="Unassembled WGS sequence"/>
</dbReference>
<dbReference type="GO" id="GO:0005524">
    <property type="term" value="F:ATP binding"/>
    <property type="evidence" value="ECO:0007669"/>
    <property type="project" value="UniProtKB-KW"/>
</dbReference>
<dbReference type="PANTHER" id="PTHR40396">
    <property type="entry name" value="ATPASE-LIKE PROTEIN"/>
    <property type="match status" value="1"/>
</dbReference>
<name>A0A923T6U7_9BACT</name>